<dbReference type="EMBL" id="JAKLJA010000023">
    <property type="protein sequence ID" value="MCG5076272.1"/>
    <property type="molecule type" value="Genomic_DNA"/>
</dbReference>
<reference evidence="1" key="1">
    <citation type="submission" date="2022-01" db="EMBL/GenBank/DDBJ databases">
        <title>Genome sequence and assembly of Parabukholderia sp. RG36.</title>
        <authorList>
            <person name="Chhetri G."/>
        </authorList>
    </citation>
    <scope>NUCLEOTIDE SEQUENCE</scope>
    <source>
        <strain evidence="1">RG36</strain>
    </source>
</reference>
<dbReference type="InterPro" id="IPR009962">
    <property type="entry name" value="DUF1488"/>
</dbReference>
<comment type="caution">
    <text evidence="1">The sequence shown here is derived from an EMBL/GenBank/DDBJ whole genome shotgun (WGS) entry which is preliminary data.</text>
</comment>
<keyword evidence="2" id="KW-1185">Reference proteome</keyword>
<gene>
    <name evidence="1" type="ORF">L5014_23330</name>
</gene>
<dbReference type="Proteomes" id="UP001139308">
    <property type="component" value="Unassembled WGS sequence"/>
</dbReference>
<evidence type="ECO:0000313" key="1">
    <source>
        <dbReference type="EMBL" id="MCG5076272.1"/>
    </source>
</evidence>
<dbReference type="SUPFAM" id="SSF160272">
    <property type="entry name" value="Shew3726-like"/>
    <property type="match status" value="1"/>
</dbReference>
<dbReference type="RefSeq" id="WP_238466118.1">
    <property type="nucleotide sequence ID" value="NZ_JAKLJA010000023.1"/>
</dbReference>
<dbReference type="Pfam" id="PF07369">
    <property type="entry name" value="DUF1488"/>
    <property type="match status" value="1"/>
</dbReference>
<accession>A0A9X1RUF9</accession>
<dbReference type="AlphaFoldDB" id="A0A9X1RUF9"/>
<evidence type="ECO:0000313" key="2">
    <source>
        <dbReference type="Proteomes" id="UP001139308"/>
    </source>
</evidence>
<dbReference type="Gene3D" id="3.30.160.140">
    <property type="entry name" value="Shew3726-like"/>
    <property type="match status" value="1"/>
</dbReference>
<name>A0A9X1RUF9_9BURK</name>
<protein>
    <submittedName>
        <fullName evidence="1">DUF1488 domain-containing protein</fullName>
    </submittedName>
</protein>
<dbReference type="InterPro" id="IPR036692">
    <property type="entry name" value="Shew3726-like_sf"/>
</dbReference>
<sequence>MKISFPRIAPQFDSESFTLVFPAMVDGTQIECGITAEALEDHFGAHSISETDLLMAFGGHRCAIEEATATLIEATRGAPVVLHSGVFRIYGR</sequence>
<proteinExistence type="predicted"/>
<organism evidence="1 2">
    <name type="scientific">Paraburkholderia tagetis</name>
    <dbReference type="NCBI Taxonomy" id="2913261"/>
    <lineage>
        <taxon>Bacteria</taxon>
        <taxon>Pseudomonadati</taxon>
        <taxon>Pseudomonadota</taxon>
        <taxon>Betaproteobacteria</taxon>
        <taxon>Burkholderiales</taxon>
        <taxon>Burkholderiaceae</taxon>
        <taxon>Paraburkholderia</taxon>
    </lineage>
</organism>